<evidence type="ECO:0000256" key="3">
    <source>
        <dbReference type="SAM" id="MobiDB-lite"/>
    </source>
</evidence>
<evidence type="ECO:0000313" key="6">
    <source>
        <dbReference type="Proteomes" id="UP000182658"/>
    </source>
</evidence>
<dbReference type="InterPro" id="IPR013087">
    <property type="entry name" value="Znf_C2H2_type"/>
</dbReference>
<dbReference type="Gene3D" id="3.30.160.60">
    <property type="entry name" value="Classic Zinc Finger"/>
    <property type="match status" value="1"/>
</dbReference>
<evidence type="ECO:0000256" key="2">
    <source>
        <dbReference type="SAM" id="Coils"/>
    </source>
</evidence>
<sequence length="286" mass="31820">MSFAPQCPSQAFSTDESAQLTFQSVPRIQMPDTSSAGPGNQTDVVMSGQTPGASARGMNGDTLHQTPAHVVPAALPDQIQLDIDGQKAPETDILCPKCNIKYQSKGSLKLHNDTVHLGKERMACDYPGCPRDGELFTRDSSYRRHMKNIHGIEVATKNKVRKTAITAAEQGIDEQDQEMQNFLQGEGNRLPVDQQMCTRQEIQAQHDMPDDINSLKSDNANLREQVRKLQAELRIYQAASDSEMQHLQKLHRNELDEVHNAHQEELEALRSHVEDSRPSGSTTATR</sequence>
<evidence type="ECO:0000259" key="4">
    <source>
        <dbReference type="PROSITE" id="PS50157"/>
    </source>
</evidence>
<dbReference type="AlphaFoldDB" id="A0A1J7I5K6"/>
<evidence type="ECO:0000256" key="1">
    <source>
        <dbReference type="PROSITE-ProRule" id="PRU00042"/>
    </source>
</evidence>
<evidence type="ECO:0000313" key="5">
    <source>
        <dbReference type="EMBL" id="OIW22733.1"/>
    </source>
</evidence>
<organism evidence="5 6">
    <name type="scientific">Coniochaeta ligniaria NRRL 30616</name>
    <dbReference type="NCBI Taxonomy" id="1408157"/>
    <lineage>
        <taxon>Eukaryota</taxon>
        <taxon>Fungi</taxon>
        <taxon>Dikarya</taxon>
        <taxon>Ascomycota</taxon>
        <taxon>Pezizomycotina</taxon>
        <taxon>Sordariomycetes</taxon>
        <taxon>Sordariomycetidae</taxon>
        <taxon>Coniochaetales</taxon>
        <taxon>Coniochaetaceae</taxon>
        <taxon>Coniochaeta</taxon>
    </lineage>
</organism>
<feature type="region of interest" description="Disordered" evidence="3">
    <location>
        <begin position="29"/>
        <end position="64"/>
    </location>
</feature>
<dbReference type="InParanoid" id="A0A1J7I5K6"/>
<keyword evidence="6" id="KW-1185">Reference proteome</keyword>
<feature type="coiled-coil region" evidence="2">
    <location>
        <begin position="212"/>
        <end position="272"/>
    </location>
</feature>
<dbReference type="OrthoDB" id="5267780at2759"/>
<dbReference type="PROSITE" id="PS00028">
    <property type="entry name" value="ZINC_FINGER_C2H2_1"/>
    <property type="match status" value="1"/>
</dbReference>
<feature type="compositionally biased region" description="Polar residues" evidence="3">
    <location>
        <begin position="29"/>
        <end position="52"/>
    </location>
</feature>
<gene>
    <name evidence="5" type="ORF">CONLIGDRAFT_687152</name>
</gene>
<dbReference type="Proteomes" id="UP000182658">
    <property type="component" value="Unassembled WGS sequence"/>
</dbReference>
<reference evidence="5 6" key="1">
    <citation type="submission" date="2016-10" db="EMBL/GenBank/DDBJ databases">
        <title>Draft genome sequence of Coniochaeta ligniaria NRRL30616, a lignocellulolytic fungus for bioabatement of inhibitors in plant biomass hydrolysates.</title>
        <authorList>
            <consortium name="DOE Joint Genome Institute"/>
            <person name="Jimenez D.J."/>
            <person name="Hector R.E."/>
            <person name="Riley R."/>
            <person name="Sun H."/>
            <person name="Grigoriev I.V."/>
            <person name="Van Elsas J.D."/>
            <person name="Nichols N.N."/>
        </authorList>
    </citation>
    <scope>NUCLEOTIDE SEQUENCE [LARGE SCALE GENOMIC DNA]</scope>
    <source>
        <strain evidence="5 6">NRRL 30616</strain>
    </source>
</reference>
<keyword evidence="1" id="KW-0479">Metal-binding</keyword>
<keyword evidence="1" id="KW-0863">Zinc-finger</keyword>
<proteinExistence type="predicted"/>
<feature type="domain" description="C2H2-type" evidence="4">
    <location>
        <begin position="93"/>
        <end position="121"/>
    </location>
</feature>
<accession>A0A1J7I5K6</accession>
<dbReference type="GO" id="GO:0008270">
    <property type="term" value="F:zinc ion binding"/>
    <property type="evidence" value="ECO:0007669"/>
    <property type="project" value="UniProtKB-KW"/>
</dbReference>
<keyword evidence="2" id="KW-0175">Coiled coil</keyword>
<dbReference type="EMBL" id="KV875110">
    <property type="protein sequence ID" value="OIW22733.1"/>
    <property type="molecule type" value="Genomic_DNA"/>
</dbReference>
<protein>
    <recommendedName>
        <fullName evidence="4">C2H2-type domain-containing protein</fullName>
    </recommendedName>
</protein>
<keyword evidence="1" id="KW-0862">Zinc</keyword>
<dbReference type="SMART" id="SM00355">
    <property type="entry name" value="ZnF_C2H2"/>
    <property type="match status" value="2"/>
</dbReference>
<dbReference type="PROSITE" id="PS50157">
    <property type="entry name" value="ZINC_FINGER_C2H2_2"/>
    <property type="match status" value="1"/>
</dbReference>
<name>A0A1J7I5K6_9PEZI</name>